<feature type="compositionally biased region" description="Polar residues" evidence="1">
    <location>
        <begin position="1"/>
        <end position="15"/>
    </location>
</feature>
<protein>
    <submittedName>
        <fullName evidence="2">Oligopeptide transporter</fullName>
    </submittedName>
</protein>
<gene>
    <name evidence="2" type="ORF">BN14_05570</name>
</gene>
<evidence type="ECO:0000313" key="2">
    <source>
        <dbReference type="EMBL" id="CCO31525.1"/>
    </source>
</evidence>
<feature type="region of interest" description="Disordered" evidence="1">
    <location>
        <begin position="1"/>
        <end position="59"/>
    </location>
</feature>
<dbReference type="EMBL" id="CAOJ01008353">
    <property type="protein sequence ID" value="CCO31525.1"/>
    <property type="molecule type" value="Genomic_DNA"/>
</dbReference>
<feature type="compositionally biased region" description="Basic and acidic residues" evidence="1">
    <location>
        <begin position="16"/>
        <end position="30"/>
    </location>
</feature>
<name>M5BY50_THACB</name>
<accession>M5BY50</accession>
<evidence type="ECO:0000313" key="3">
    <source>
        <dbReference type="Proteomes" id="UP000012065"/>
    </source>
</evidence>
<dbReference type="Proteomes" id="UP000012065">
    <property type="component" value="Unassembled WGS sequence"/>
</dbReference>
<sequence>MTSVIQEKTPRSTPSFDRKDSELGVKHEPVADEVVAEVTGAQFEDPNLDRDHLGELEEDSPYPEVRSAVANTDDPDMPCNTLRYLCS</sequence>
<comment type="caution">
    <text evidence="2">The sequence shown here is derived from an EMBL/GenBank/DDBJ whole genome shotgun (WGS) entry which is preliminary data.</text>
</comment>
<dbReference type="AlphaFoldDB" id="M5BY50"/>
<dbReference type="HOGENOM" id="CLU_2484884_0_0_1"/>
<evidence type="ECO:0000256" key="1">
    <source>
        <dbReference type="SAM" id="MobiDB-lite"/>
    </source>
</evidence>
<proteinExistence type="predicted"/>
<reference evidence="2 3" key="1">
    <citation type="journal article" date="2013" name="J. Biotechnol.">
        <title>Establishment and interpretation of the genome sequence of the phytopathogenic fungus Rhizoctonia solani AG1-IB isolate 7/3/14.</title>
        <authorList>
            <person name="Wibberg D.W."/>
            <person name="Jelonek L.J."/>
            <person name="Rupp O.R."/>
            <person name="Hennig M.H."/>
            <person name="Eikmeyer F.E."/>
            <person name="Goesmann A.G."/>
            <person name="Hartmann A.H."/>
            <person name="Borriss R.B."/>
            <person name="Grosch R.G."/>
            <person name="Puehler A.P."/>
            <person name="Schlueter A.S."/>
        </authorList>
    </citation>
    <scope>NUCLEOTIDE SEQUENCE [LARGE SCALE GENOMIC DNA]</scope>
    <source>
        <strain evidence="3">AG1-IB / isolate 7/3/14</strain>
    </source>
</reference>
<organism evidence="2 3">
    <name type="scientific">Thanatephorus cucumeris (strain AG1-IB / isolate 7/3/14)</name>
    <name type="common">Lettuce bottom rot fungus</name>
    <name type="synonym">Rhizoctonia solani</name>
    <dbReference type="NCBI Taxonomy" id="1108050"/>
    <lineage>
        <taxon>Eukaryota</taxon>
        <taxon>Fungi</taxon>
        <taxon>Dikarya</taxon>
        <taxon>Basidiomycota</taxon>
        <taxon>Agaricomycotina</taxon>
        <taxon>Agaricomycetes</taxon>
        <taxon>Cantharellales</taxon>
        <taxon>Ceratobasidiaceae</taxon>
        <taxon>Rhizoctonia</taxon>
        <taxon>Rhizoctonia solani AG-1</taxon>
    </lineage>
</organism>